<proteinExistence type="predicted"/>
<feature type="compositionally biased region" description="Polar residues" evidence="2">
    <location>
        <begin position="8"/>
        <end position="30"/>
    </location>
</feature>
<accession>A0A8S1VIU4</accession>
<organism evidence="3 4">
    <name type="scientific">Paramecium pentaurelia</name>
    <dbReference type="NCBI Taxonomy" id="43138"/>
    <lineage>
        <taxon>Eukaryota</taxon>
        <taxon>Sar</taxon>
        <taxon>Alveolata</taxon>
        <taxon>Ciliophora</taxon>
        <taxon>Intramacronucleata</taxon>
        <taxon>Oligohymenophorea</taxon>
        <taxon>Peniculida</taxon>
        <taxon>Parameciidae</taxon>
        <taxon>Paramecium</taxon>
    </lineage>
</organism>
<keyword evidence="4" id="KW-1185">Reference proteome</keyword>
<name>A0A8S1VIU4_9CILI</name>
<dbReference type="AlphaFoldDB" id="A0A8S1VIU4"/>
<keyword evidence="1" id="KW-0175">Coiled coil</keyword>
<gene>
    <name evidence="3" type="ORF">PPENT_87.1.T0640232</name>
</gene>
<feature type="coiled-coil region" evidence="1">
    <location>
        <begin position="83"/>
        <end position="114"/>
    </location>
</feature>
<evidence type="ECO:0000313" key="4">
    <source>
        <dbReference type="Proteomes" id="UP000689195"/>
    </source>
</evidence>
<evidence type="ECO:0000256" key="1">
    <source>
        <dbReference type="SAM" id="Coils"/>
    </source>
</evidence>
<feature type="region of interest" description="Disordered" evidence="2">
    <location>
        <begin position="1"/>
        <end position="30"/>
    </location>
</feature>
<evidence type="ECO:0000313" key="3">
    <source>
        <dbReference type="EMBL" id="CAD8176225.1"/>
    </source>
</evidence>
<sequence>MRHIIRPKSQQQKVLTNSSNTQYGSQNQGKFNLSNKYENLLDQLKVRQNQEMIDVLEEEQQLEFEREQAMANAKNPEEQKRLEKLFQIERNKTNQRLEQIKREHQRQQEEFRNQS</sequence>
<protein>
    <submittedName>
        <fullName evidence="3">Uncharacterized protein</fullName>
    </submittedName>
</protein>
<comment type="caution">
    <text evidence="3">The sequence shown here is derived from an EMBL/GenBank/DDBJ whole genome shotgun (WGS) entry which is preliminary data.</text>
</comment>
<reference evidence="3" key="1">
    <citation type="submission" date="2021-01" db="EMBL/GenBank/DDBJ databases">
        <authorList>
            <consortium name="Genoscope - CEA"/>
            <person name="William W."/>
        </authorList>
    </citation>
    <scope>NUCLEOTIDE SEQUENCE</scope>
</reference>
<dbReference type="EMBL" id="CAJJDO010000064">
    <property type="protein sequence ID" value="CAD8176225.1"/>
    <property type="molecule type" value="Genomic_DNA"/>
</dbReference>
<dbReference type="Proteomes" id="UP000689195">
    <property type="component" value="Unassembled WGS sequence"/>
</dbReference>
<dbReference type="OrthoDB" id="200110at2759"/>
<evidence type="ECO:0000256" key="2">
    <source>
        <dbReference type="SAM" id="MobiDB-lite"/>
    </source>
</evidence>